<evidence type="ECO:0000313" key="1">
    <source>
        <dbReference type="EMBL" id="CAI9914535.1"/>
    </source>
</evidence>
<organism evidence="1">
    <name type="scientific">Hexamita inflata</name>
    <dbReference type="NCBI Taxonomy" id="28002"/>
    <lineage>
        <taxon>Eukaryota</taxon>
        <taxon>Metamonada</taxon>
        <taxon>Diplomonadida</taxon>
        <taxon>Hexamitidae</taxon>
        <taxon>Hexamitinae</taxon>
        <taxon>Hexamita</taxon>
    </lineage>
</organism>
<dbReference type="EMBL" id="CAXDID020000192">
    <property type="protein sequence ID" value="CAL6052383.1"/>
    <property type="molecule type" value="Genomic_DNA"/>
</dbReference>
<dbReference type="EMBL" id="CATOUU010000052">
    <property type="protein sequence ID" value="CAI9914535.1"/>
    <property type="molecule type" value="Genomic_DNA"/>
</dbReference>
<dbReference type="Proteomes" id="UP001642409">
    <property type="component" value="Unassembled WGS sequence"/>
</dbReference>
<proteinExistence type="predicted"/>
<sequence>MPQIVYSLKQFRQFTSEIYIQMATQQGAEQNLKVQHRRARAILETSAPPKTLFVEFNAYNSMVQPISAAVKQYRIVLLKKYQELISQEMYNAFQTILKYALRIQIVNLINVSKWRSLLNKDASLQPPQPVMPEALLQQLEQQSNARKTLDRSVLLKDLT</sequence>
<keyword evidence="3" id="KW-1185">Reference proteome</keyword>
<evidence type="ECO:0000313" key="3">
    <source>
        <dbReference type="Proteomes" id="UP001642409"/>
    </source>
</evidence>
<evidence type="ECO:0000313" key="2">
    <source>
        <dbReference type="EMBL" id="CAL6052383.1"/>
    </source>
</evidence>
<gene>
    <name evidence="1" type="ORF">HINF_LOCUS2180</name>
    <name evidence="2" type="ORF">HINF_LOCUS44822</name>
</gene>
<protein>
    <submittedName>
        <fullName evidence="2">Hypothetical_protein</fullName>
    </submittedName>
</protein>
<dbReference type="AlphaFoldDB" id="A0AA86N7Y7"/>
<accession>A0AA86N7Y7</accession>
<reference evidence="1" key="1">
    <citation type="submission" date="2023-06" db="EMBL/GenBank/DDBJ databases">
        <authorList>
            <person name="Kurt Z."/>
        </authorList>
    </citation>
    <scope>NUCLEOTIDE SEQUENCE</scope>
</reference>
<name>A0AA86N7Y7_9EUKA</name>
<comment type="caution">
    <text evidence="1">The sequence shown here is derived from an EMBL/GenBank/DDBJ whole genome shotgun (WGS) entry which is preliminary data.</text>
</comment>
<reference evidence="2 3" key="2">
    <citation type="submission" date="2024-07" db="EMBL/GenBank/DDBJ databases">
        <authorList>
            <person name="Akdeniz Z."/>
        </authorList>
    </citation>
    <scope>NUCLEOTIDE SEQUENCE [LARGE SCALE GENOMIC DNA]</scope>
</reference>